<dbReference type="SUPFAM" id="SSF56672">
    <property type="entry name" value="DNA/RNA polymerases"/>
    <property type="match status" value="1"/>
</dbReference>
<protein>
    <submittedName>
        <fullName evidence="2">Exonuclease-endonuclease-phosphatase domain superfamily</fullName>
    </submittedName>
</protein>
<dbReference type="Pfam" id="PF00078">
    <property type="entry name" value="RVT_1"/>
    <property type="match status" value="1"/>
</dbReference>
<dbReference type="InterPro" id="IPR036397">
    <property type="entry name" value="RNaseH_sf"/>
</dbReference>
<name>A0A131YTX9_RHIAP</name>
<dbReference type="GO" id="GO:0004519">
    <property type="term" value="F:endonuclease activity"/>
    <property type="evidence" value="ECO:0007669"/>
    <property type="project" value="UniProtKB-KW"/>
</dbReference>
<keyword evidence="2" id="KW-0269">Exonuclease</keyword>
<dbReference type="EMBL" id="GEDV01005878">
    <property type="protein sequence ID" value="JAP82679.1"/>
    <property type="molecule type" value="Transcribed_RNA"/>
</dbReference>
<keyword evidence="2" id="KW-0255">Endonuclease</keyword>
<dbReference type="InterPro" id="IPR012337">
    <property type="entry name" value="RNaseH-like_sf"/>
</dbReference>
<proteinExistence type="predicted"/>
<organism evidence="2">
    <name type="scientific">Rhipicephalus appendiculatus</name>
    <name type="common">Brown ear tick</name>
    <dbReference type="NCBI Taxonomy" id="34631"/>
    <lineage>
        <taxon>Eukaryota</taxon>
        <taxon>Metazoa</taxon>
        <taxon>Ecdysozoa</taxon>
        <taxon>Arthropoda</taxon>
        <taxon>Chelicerata</taxon>
        <taxon>Arachnida</taxon>
        <taxon>Acari</taxon>
        <taxon>Parasitiformes</taxon>
        <taxon>Ixodida</taxon>
        <taxon>Ixodoidea</taxon>
        <taxon>Ixodidae</taxon>
        <taxon>Rhipicephalinae</taxon>
        <taxon>Rhipicephalus</taxon>
        <taxon>Rhipicephalus</taxon>
    </lineage>
</organism>
<dbReference type="GO" id="GO:0004527">
    <property type="term" value="F:exonuclease activity"/>
    <property type="evidence" value="ECO:0007669"/>
    <property type="project" value="UniProtKB-KW"/>
</dbReference>
<accession>A0A131YTX9</accession>
<dbReference type="InterPro" id="IPR043502">
    <property type="entry name" value="DNA/RNA_pol_sf"/>
</dbReference>
<dbReference type="Gene3D" id="3.60.10.10">
    <property type="entry name" value="Endonuclease/exonuclease/phosphatase"/>
    <property type="match status" value="1"/>
</dbReference>
<dbReference type="InterPro" id="IPR005135">
    <property type="entry name" value="Endo/exonuclease/phosphatase"/>
</dbReference>
<feature type="domain" description="Reverse transcriptase" evidence="1">
    <location>
        <begin position="463"/>
        <end position="738"/>
    </location>
</feature>
<keyword evidence="2" id="KW-0540">Nuclease</keyword>
<evidence type="ECO:0000313" key="2">
    <source>
        <dbReference type="EMBL" id="JAP82679.1"/>
    </source>
</evidence>
<dbReference type="GO" id="GO:0042575">
    <property type="term" value="C:DNA polymerase complex"/>
    <property type="evidence" value="ECO:0007669"/>
    <property type="project" value="UniProtKB-ARBA"/>
</dbReference>
<keyword evidence="2" id="KW-0378">Hydrolase</keyword>
<dbReference type="GO" id="GO:0071897">
    <property type="term" value="P:DNA biosynthetic process"/>
    <property type="evidence" value="ECO:0007669"/>
    <property type="project" value="UniProtKB-ARBA"/>
</dbReference>
<dbReference type="PROSITE" id="PS50878">
    <property type="entry name" value="RT_POL"/>
    <property type="match status" value="1"/>
</dbReference>
<dbReference type="GO" id="GO:0003676">
    <property type="term" value="F:nucleic acid binding"/>
    <property type="evidence" value="ECO:0007669"/>
    <property type="project" value="InterPro"/>
</dbReference>
<dbReference type="Gene3D" id="3.30.420.10">
    <property type="entry name" value="Ribonuclease H-like superfamily/Ribonuclease H"/>
    <property type="match status" value="1"/>
</dbReference>
<sequence length="1177" mass="132223">MAGRDNNNSLHIITWNCRGFRGKRAPLQLLLPTLSPMPQVLLLQDTAIQATLPSYNSTHSDATNAPRASTLVHRSLTYKTHYITSDTPCVITEIIHHTHTLPSIFIANIYHPPSQPMASLDSLFRELHRLAGKHPLLIGGDLNSQHTDWGYKTTTHRGRRLWLLLQNLQLSVHNNFQTPTRIGNSVSMDTSPDLVLSRSLRTVTWTRTQHTLGSDHYIIQVTVPFKPPRHTSMTHKLIKWDALRAARIARADNPITDINDWVDSLQTDIQHHTQLIETTTDTPTLDNRLAHLWDAYHSLLERWKRGKHNRTLKKRLATLQSQIQQHSEELCRSNWGQVCDDIAGRLTTKRAWHLLRHLIDPSHTKTTTQHHVTRLIHAHMDNPKDLLDTLRDTYTSPGIPTPLPLYTGQPNPELDTEITEAEVRAALLTLRTKSAPGADCITNTTLRNLDDKSITRITEYFNQCWKEGTLPQSWRHAKVMFIPKPNKPLTLQNLRPISLTSCLGKLFEHVVLARLTQHMTDRDLYPHSMVGFRPHLSTQDAMLQITHDIFDPLIPGHTKAVLALDLSKAFDRVEHHAILTALSPLNVGTRTYTYIQTFLTARTAELQFGPLTCPTYTLRSVGTPQGSVLSPFLFNVTLIPLARQLATIPNLKHTLYADDITLWSTHGSDGDIQDTIQTAANLTQNYAASVGLTCSPDKSGLLCIRPKSRNSPSSPIVIELDGRSVPEVDTLRILGMHIQKDGKNTNTIRNLKQVVGAISHLIRRVSSRHRGMKERDLCRLIHAFVLSRVLYSTPYLQLSRRDIDALDALIRRAYKLALHLPISTPTDRLLKLGLHNTVGELIDAHRQAQYLRLTQTDTGRHILHSLGIQIPANDPTLLPIPRPLHGELLITPLPRNMHPDHHDKRRRARARTLHRCYGSEPDAVWVDAACVGDEAVAAVVDHKLSPISTHTLPPDTSPEAAEEAAIALAIVSTEARYVLSDSKTAILNFARGRVHVPAFCILDSPDAPPPRHVELIWVPAHCGNPGNEAANLLARGSLNRARAASDPGFTKERAHTFNELTQAYRAERQLYPPPHKSLSNRQATLWRQLQTHTLPSPLILSHYHPLFLTSACTLCPEPHASAIHILSQCPADPPPRALERLKTWEDWEALLRSEDPVEQTMAADRAASVMDHHQMNA</sequence>
<reference evidence="2" key="1">
    <citation type="journal article" date="2016" name="Ticks Tick Borne Dis.">
        <title>De novo assembly and annotation of the salivary gland transcriptome of Rhipicephalus appendiculatus male and female ticks during blood feeding.</title>
        <authorList>
            <person name="de Castro M.H."/>
            <person name="de Klerk D."/>
            <person name="Pienaar R."/>
            <person name="Latif A.A."/>
            <person name="Rees D.J."/>
            <person name="Mans B.J."/>
        </authorList>
    </citation>
    <scope>NUCLEOTIDE SEQUENCE</scope>
    <source>
        <tissue evidence="2">Salivary glands</tissue>
    </source>
</reference>
<dbReference type="PANTHER" id="PTHR19446">
    <property type="entry name" value="REVERSE TRANSCRIPTASES"/>
    <property type="match status" value="1"/>
</dbReference>
<dbReference type="InterPro" id="IPR036691">
    <property type="entry name" value="Endo/exonu/phosph_ase_sf"/>
</dbReference>
<evidence type="ECO:0000259" key="1">
    <source>
        <dbReference type="PROSITE" id="PS50878"/>
    </source>
</evidence>
<dbReference type="Pfam" id="PF14529">
    <property type="entry name" value="Exo_endo_phos_2"/>
    <property type="match status" value="1"/>
</dbReference>
<dbReference type="AlphaFoldDB" id="A0A131YTX9"/>
<dbReference type="InterPro" id="IPR000477">
    <property type="entry name" value="RT_dom"/>
</dbReference>
<dbReference type="SUPFAM" id="SSF56219">
    <property type="entry name" value="DNase I-like"/>
    <property type="match status" value="1"/>
</dbReference>
<dbReference type="SUPFAM" id="SSF53098">
    <property type="entry name" value="Ribonuclease H-like"/>
    <property type="match status" value="1"/>
</dbReference>
<dbReference type="CDD" id="cd01650">
    <property type="entry name" value="RT_nLTR_like"/>
    <property type="match status" value="1"/>
</dbReference>